<gene>
    <name evidence="2" type="ORF">BN2476_460197</name>
</gene>
<accession>A0A1N7SDC3</accession>
<evidence type="ECO:0000313" key="2">
    <source>
        <dbReference type="EMBL" id="SIT45417.1"/>
    </source>
</evidence>
<dbReference type="Proteomes" id="UP000195569">
    <property type="component" value="Unassembled WGS sequence"/>
</dbReference>
<feature type="region of interest" description="Disordered" evidence="1">
    <location>
        <begin position="139"/>
        <end position="180"/>
    </location>
</feature>
<evidence type="ECO:0000256" key="1">
    <source>
        <dbReference type="SAM" id="MobiDB-lite"/>
    </source>
</evidence>
<comment type="caution">
    <text evidence="2">The sequence shown here is derived from an EMBL/GenBank/DDBJ whole genome shotgun (WGS) entry which is preliminary data.</text>
</comment>
<dbReference type="EMBL" id="CYGY02000046">
    <property type="protein sequence ID" value="SIT45417.1"/>
    <property type="molecule type" value="Genomic_DNA"/>
</dbReference>
<feature type="compositionally biased region" description="Basic and acidic residues" evidence="1">
    <location>
        <begin position="156"/>
        <end position="166"/>
    </location>
</feature>
<organism evidence="2 3">
    <name type="scientific">Paraburkholderia piptadeniae</name>
    <dbReference type="NCBI Taxonomy" id="1701573"/>
    <lineage>
        <taxon>Bacteria</taxon>
        <taxon>Pseudomonadati</taxon>
        <taxon>Pseudomonadota</taxon>
        <taxon>Betaproteobacteria</taxon>
        <taxon>Burkholderiales</taxon>
        <taxon>Burkholderiaceae</taxon>
        <taxon>Paraburkholderia</taxon>
    </lineage>
</organism>
<name>A0A1N7SDC3_9BURK</name>
<protein>
    <submittedName>
        <fullName evidence="2">Uncharacterized protein</fullName>
    </submittedName>
</protein>
<evidence type="ECO:0000313" key="3">
    <source>
        <dbReference type="Proteomes" id="UP000195569"/>
    </source>
</evidence>
<dbReference type="AlphaFoldDB" id="A0A1N7SDC3"/>
<reference evidence="2" key="1">
    <citation type="submission" date="2016-12" db="EMBL/GenBank/DDBJ databases">
        <authorList>
            <person name="Moulin L."/>
        </authorList>
    </citation>
    <scope>NUCLEOTIDE SEQUENCE [LARGE SCALE GENOMIC DNA]</scope>
    <source>
        <strain evidence="2">STM 7183</strain>
    </source>
</reference>
<keyword evidence="3" id="KW-1185">Reference proteome</keyword>
<proteinExistence type="predicted"/>
<sequence>MSSFSFSSSRSSSALCAPSSARISSSSLICIAAVSRFCVFWIRKTIRKVTIVVDVLITSCQVSLKWNIGPLTAHTMTSATAITNVAGFPVIEERLVENFENQSLFVTGGSCRVKVIPDDTHSPALAPKKLQGTSDGFSALARSRNEPDDFQTGNRIKGERNEHAETHAPAGGGHARDERFGGIRAGDRRADGAATAARGGRAAAARRLRVGPRPLALGPWPLCVGAGTLAGRAGGLSLGAGALGRARSELALGAGPLGALIGRQWCVEQGEEYEKAAIAGVAYRDPGRLCGRAGAALYVAAGRRRVLIGPLSGCGRPAYAPRKAHMIGFAASIRSMRNHP</sequence>